<protein>
    <submittedName>
        <fullName evidence="2">Uncharacterized protein</fullName>
    </submittedName>
</protein>
<proteinExistence type="predicted"/>
<gene>
    <name evidence="2" type="ORF">Tci_929479</name>
</gene>
<sequence>LRPDAARPGQARRLRRAHRLEPARQRFDSPLFRHGHLHTGLPLEAAQAARYPARVPRPRPGGQPRRSNAQ</sequence>
<evidence type="ECO:0000256" key="1">
    <source>
        <dbReference type="SAM" id="MobiDB-lite"/>
    </source>
</evidence>
<feature type="non-terminal residue" evidence="2">
    <location>
        <position position="70"/>
    </location>
</feature>
<dbReference type="AlphaFoldDB" id="A0A699XGG4"/>
<reference evidence="2" key="1">
    <citation type="journal article" date="2019" name="Sci. Rep.">
        <title>Draft genome of Tanacetum cinerariifolium, the natural source of mosquito coil.</title>
        <authorList>
            <person name="Yamashiro T."/>
            <person name="Shiraishi A."/>
            <person name="Satake H."/>
            <person name="Nakayama K."/>
        </authorList>
    </citation>
    <scope>NUCLEOTIDE SEQUENCE</scope>
</reference>
<name>A0A699XGG4_TANCI</name>
<feature type="region of interest" description="Disordered" evidence="1">
    <location>
        <begin position="44"/>
        <end position="70"/>
    </location>
</feature>
<comment type="caution">
    <text evidence="2">The sequence shown here is derived from an EMBL/GenBank/DDBJ whole genome shotgun (WGS) entry which is preliminary data.</text>
</comment>
<accession>A0A699XGG4</accession>
<dbReference type="EMBL" id="BKCJ011841879">
    <property type="protein sequence ID" value="GFD57510.1"/>
    <property type="molecule type" value="Genomic_DNA"/>
</dbReference>
<feature type="compositionally biased region" description="Low complexity" evidence="1">
    <location>
        <begin position="45"/>
        <end position="70"/>
    </location>
</feature>
<organism evidence="2">
    <name type="scientific">Tanacetum cinerariifolium</name>
    <name type="common">Dalmatian daisy</name>
    <name type="synonym">Chrysanthemum cinerariifolium</name>
    <dbReference type="NCBI Taxonomy" id="118510"/>
    <lineage>
        <taxon>Eukaryota</taxon>
        <taxon>Viridiplantae</taxon>
        <taxon>Streptophyta</taxon>
        <taxon>Embryophyta</taxon>
        <taxon>Tracheophyta</taxon>
        <taxon>Spermatophyta</taxon>
        <taxon>Magnoliopsida</taxon>
        <taxon>eudicotyledons</taxon>
        <taxon>Gunneridae</taxon>
        <taxon>Pentapetalae</taxon>
        <taxon>asterids</taxon>
        <taxon>campanulids</taxon>
        <taxon>Asterales</taxon>
        <taxon>Asteraceae</taxon>
        <taxon>Asteroideae</taxon>
        <taxon>Anthemideae</taxon>
        <taxon>Anthemidinae</taxon>
        <taxon>Tanacetum</taxon>
    </lineage>
</organism>
<feature type="region of interest" description="Disordered" evidence="1">
    <location>
        <begin position="1"/>
        <end position="22"/>
    </location>
</feature>
<feature type="non-terminal residue" evidence="2">
    <location>
        <position position="1"/>
    </location>
</feature>
<evidence type="ECO:0000313" key="2">
    <source>
        <dbReference type="EMBL" id="GFD57510.1"/>
    </source>
</evidence>